<organism evidence="1 2">
    <name type="scientific">Strigamia maritima</name>
    <name type="common">European centipede</name>
    <name type="synonym">Geophilus maritimus</name>
    <dbReference type="NCBI Taxonomy" id="126957"/>
    <lineage>
        <taxon>Eukaryota</taxon>
        <taxon>Metazoa</taxon>
        <taxon>Ecdysozoa</taxon>
        <taxon>Arthropoda</taxon>
        <taxon>Myriapoda</taxon>
        <taxon>Chilopoda</taxon>
        <taxon>Pleurostigmophora</taxon>
        <taxon>Geophilomorpha</taxon>
        <taxon>Linotaeniidae</taxon>
        <taxon>Strigamia</taxon>
    </lineage>
</organism>
<dbReference type="AlphaFoldDB" id="T1JA43"/>
<dbReference type="EnsemblMetazoa" id="SMAR010598-RA">
    <property type="protein sequence ID" value="SMAR010598-PA"/>
    <property type="gene ID" value="SMAR010598"/>
</dbReference>
<dbReference type="Proteomes" id="UP000014500">
    <property type="component" value="Unassembled WGS sequence"/>
</dbReference>
<dbReference type="PhylomeDB" id="T1JA43"/>
<keyword evidence="2" id="KW-1185">Reference proteome</keyword>
<evidence type="ECO:0000313" key="2">
    <source>
        <dbReference type="Proteomes" id="UP000014500"/>
    </source>
</evidence>
<reference evidence="2" key="1">
    <citation type="submission" date="2011-05" db="EMBL/GenBank/DDBJ databases">
        <authorList>
            <person name="Richards S.R."/>
            <person name="Qu J."/>
            <person name="Jiang H."/>
            <person name="Jhangiani S.N."/>
            <person name="Agravi P."/>
            <person name="Goodspeed R."/>
            <person name="Gross S."/>
            <person name="Mandapat C."/>
            <person name="Jackson L."/>
            <person name="Mathew T."/>
            <person name="Pu L."/>
            <person name="Thornton R."/>
            <person name="Saada N."/>
            <person name="Wilczek-Boney K.B."/>
            <person name="Lee S."/>
            <person name="Kovar C."/>
            <person name="Wu Y."/>
            <person name="Scherer S.E."/>
            <person name="Worley K.C."/>
            <person name="Muzny D.M."/>
            <person name="Gibbs R."/>
        </authorList>
    </citation>
    <scope>NUCLEOTIDE SEQUENCE</scope>
    <source>
        <strain evidence="2">Brora</strain>
    </source>
</reference>
<reference evidence="1" key="2">
    <citation type="submission" date="2015-02" db="UniProtKB">
        <authorList>
            <consortium name="EnsemblMetazoa"/>
        </authorList>
    </citation>
    <scope>IDENTIFICATION</scope>
</reference>
<evidence type="ECO:0000313" key="1">
    <source>
        <dbReference type="EnsemblMetazoa" id="SMAR010598-PA"/>
    </source>
</evidence>
<dbReference type="EMBL" id="JH431984">
    <property type="status" value="NOT_ANNOTATED_CDS"/>
    <property type="molecule type" value="Genomic_DNA"/>
</dbReference>
<proteinExistence type="predicted"/>
<accession>T1JA43</accession>
<name>T1JA43_STRMM</name>
<dbReference type="HOGENOM" id="CLU_2161527_0_0_1"/>
<protein>
    <submittedName>
        <fullName evidence="1">Uncharacterized protein</fullName>
    </submittedName>
</protein>
<sequence>MQMIEYKYHSLNEDLLIGASTAHPKHSQLYSVIEFGSNVLLKGVFFHLHQLLQHVRVKTSFGGKDILVGLIARDKPQMGASKVLDLFVALTGRKIQGSEENTSENITVDLI</sequence>